<dbReference type="InterPro" id="IPR012346">
    <property type="entry name" value="p53/RUNT-type_TF_DNA-bd_sf"/>
</dbReference>
<comment type="subcellular location">
    <subcellularLocation>
        <location evidence="1">Nucleus</location>
    </subcellularLocation>
</comment>
<evidence type="ECO:0000313" key="8">
    <source>
        <dbReference type="WBParaSite" id="PTRK_0001793600.1"/>
    </source>
</evidence>
<dbReference type="GO" id="GO:0000978">
    <property type="term" value="F:RNA polymerase II cis-regulatory region sequence-specific DNA binding"/>
    <property type="evidence" value="ECO:0007669"/>
    <property type="project" value="TreeGrafter"/>
</dbReference>
<evidence type="ECO:0000256" key="5">
    <source>
        <dbReference type="SAM" id="MobiDB-lite"/>
    </source>
</evidence>
<sequence length="327" mass="36085">MEIALRHAEESLRKLHGTCLLGKTESPDIFCSILPSHWRSNKSLPTPFVVVSLRPIPDGTKVTVSAGNEENSCADLKNATAEFQQQTARFSDLRFVGKSGRGKNFNLTITIQTNPQIIAIVTKAIKVTVDGPRDSRNLKIQQQKELQRKRGMCMGDSPIFFKKPMLTNFMQPPLPFNVPVTPFPPPPTHLNMFPSYSSINPSSIAAFQTMMATMQSNQIPFQPIFPLHPKIGLAATSPSSSNMMSNFSTIFNTPSLPIDTASFSLQKNTKNLSDFEDIMCTFKHENDTSLTRKNKDLPSSVTSLWRPYSSTSDSLTGKGEANAAKAS</sequence>
<keyword evidence="3" id="KW-0804">Transcription</keyword>
<dbReference type="InterPro" id="IPR013524">
    <property type="entry name" value="Runt_dom"/>
</dbReference>
<keyword evidence="7" id="KW-1185">Reference proteome</keyword>
<feature type="region of interest" description="Disordered" evidence="5">
    <location>
        <begin position="290"/>
        <end position="327"/>
    </location>
</feature>
<feature type="compositionally biased region" description="Polar residues" evidence="5">
    <location>
        <begin position="297"/>
        <end position="315"/>
    </location>
</feature>
<feature type="domain" description="Runt" evidence="6">
    <location>
        <begin position="9"/>
        <end position="137"/>
    </location>
</feature>
<dbReference type="InterPro" id="IPR000040">
    <property type="entry name" value="AML1_Runt"/>
</dbReference>
<dbReference type="Gene3D" id="2.60.40.720">
    <property type="match status" value="1"/>
</dbReference>
<dbReference type="STRING" id="131310.A0A0N5A7F6"/>
<protein>
    <submittedName>
        <fullName evidence="8">Runt domain-containing protein</fullName>
    </submittedName>
</protein>
<proteinExistence type="predicted"/>
<dbReference type="SUPFAM" id="SSF49417">
    <property type="entry name" value="p53-like transcription factors"/>
    <property type="match status" value="1"/>
</dbReference>
<dbReference type="PROSITE" id="PS51062">
    <property type="entry name" value="RUNT"/>
    <property type="match status" value="1"/>
</dbReference>
<accession>A0A0N5A7F6</accession>
<dbReference type="GO" id="GO:0005634">
    <property type="term" value="C:nucleus"/>
    <property type="evidence" value="ECO:0007669"/>
    <property type="project" value="UniProtKB-SubCell"/>
</dbReference>
<dbReference type="AlphaFoldDB" id="A0A0N5A7F6"/>
<dbReference type="PANTHER" id="PTHR11950">
    <property type="entry name" value="RUNT RELATED"/>
    <property type="match status" value="1"/>
</dbReference>
<dbReference type="PANTHER" id="PTHR11950:SF31">
    <property type="entry name" value="SEGMENTATION PROTEIN RUNT"/>
    <property type="match status" value="1"/>
</dbReference>
<keyword evidence="2" id="KW-0805">Transcription regulation</keyword>
<dbReference type="GO" id="GO:0005524">
    <property type="term" value="F:ATP binding"/>
    <property type="evidence" value="ECO:0007669"/>
    <property type="project" value="InterPro"/>
</dbReference>
<reference evidence="8" key="1">
    <citation type="submission" date="2017-02" db="UniProtKB">
        <authorList>
            <consortium name="WormBaseParasite"/>
        </authorList>
    </citation>
    <scope>IDENTIFICATION</scope>
</reference>
<dbReference type="WBParaSite" id="PTRK_0001793600.1">
    <property type="protein sequence ID" value="PTRK_0001793600.1"/>
    <property type="gene ID" value="PTRK_0001793600"/>
</dbReference>
<evidence type="ECO:0000256" key="1">
    <source>
        <dbReference type="ARBA" id="ARBA00004123"/>
    </source>
</evidence>
<evidence type="ECO:0000259" key="6">
    <source>
        <dbReference type="PROSITE" id="PS51062"/>
    </source>
</evidence>
<keyword evidence="4" id="KW-0539">Nucleus</keyword>
<evidence type="ECO:0000256" key="2">
    <source>
        <dbReference type="ARBA" id="ARBA00023015"/>
    </source>
</evidence>
<evidence type="ECO:0000256" key="4">
    <source>
        <dbReference type="ARBA" id="ARBA00023242"/>
    </source>
</evidence>
<dbReference type="Pfam" id="PF00853">
    <property type="entry name" value="Runt"/>
    <property type="match status" value="1"/>
</dbReference>
<dbReference type="InterPro" id="IPR008967">
    <property type="entry name" value="p53-like_TF_DNA-bd_sf"/>
</dbReference>
<name>A0A0N5A7F6_PARTI</name>
<dbReference type="GO" id="GO:0000981">
    <property type="term" value="F:DNA-binding transcription factor activity, RNA polymerase II-specific"/>
    <property type="evidence" value="ECO:0007669"/>
    <property type="project" value="TreeGrafter"/>
</dbReference>
<dbReference type="PRINTS" id="PR00967">
    <property type="entry name" value="ONCOGENEAML1"/>
</dbReference>
<evidence type="ECO:0000313" key="7">
    <source>
        <dbReference type="Proteomes" id="UP000038045"/>
    </source>
</evidence>
<dbReference type="Proteomes" id="UP000038045">
    <property type="component" value="Unplaced"/>
</dbReference>
<organism evidence="7 8">
    <name type="scientific">Parastrongyloides trichosuri</name>
    <name type="common">Possum-specific nematode worm</name>
    <dbReference type="NCBI Taxonomy" id="131310"/>
    <lineage>
        <taxon>Eukaryota</taxon>
        <taxon>Metazoa</taxon>
        <taxon>Ecdysozoa</taxon>
        <taxon>Nematoda</taxon>
        <taxon>Chromadorea</taxon>
        <taxon>Rhabditida</taxon>
        <taxon>Tylenchina</taxon>
        <taxon>Panagrolaimomorpha</taxon>
        <taxon>Strongyloidoidea</taxon>
        <taxon>Strongyloididae</taxon>
        <taxon>Parastrongyloides</taxon>
    </lineage>
</organism>
<evidence type="ECO:0000256" key="3">
    <source>
        <dbReference type="ARBA" id="ARBA00023163"/>
    </source>
</evidence>